<protein>
    <submittedName>
        <fullName evidence="4">LysM peptidoglycan-binding domain-containing protein</fullName>
    </submittedName>
</protein>
<evidence type="ECO:0000256" key="2">
    <source>
        <dbReference type="SAM" id="MobiDB-lite"/>
    </source>
</evidence>
<dbReference type="InterPro" id="IPR036779">
    <property type="entry name" value="LysM_dom_sf"/>
</dbReference>
<evidence type="ECO:0000256" key="1">
    <source>
        <dbReference type="ARBA" id="ARBA00022737"/>
    </source>
</evidence>
<dbReference type="Proteomes" id="UP000305539">
    <property type="component" value="Unassembled WGS sequence"/>
</dbReference>
<feature type="domain" description="LysM" evidence="3">
    <location>
        <begin position="4322"/>
        <end position="4369"/>
    </location>
</feature>
<proteinExistence type="predicted"/>
<keyword evidence="5" id="KW-1185">Reference proteome</keyword>
<dbReference type="PANTHER" id="PTHR32305">
    <property type="match status" value="1"/>
</dbReference>
<organism evidence="4 5">
    <name type="scientific">Trinickia terrae</name>
    <dbReference type="NCBI Taxonomy" id="2571161"/>
    <lineage>
        <taxon>Bacteria</taxon>
        <taxon>Pseudomonadati</taxon>
        <taxon>Pseudomonadota</taxon>
        <taxon>Betaproteobacteria</taxon>
        <taxon>Burkholderiales</taxon>
        <taxon>Burkholderiaceae</taxon>
        <taxon>Trinickia</taxon>
    </lineage>
</organism>
<dbReference type="Gene3D" id="2.180.10.10">
    <property type="entry name" value="RHS repeat-associated core"/>
    <property type="match status" value="12"/>
</dbReference>
<sequence>MVAIVTGYGLGMQYSSGLGLGARGQIGSASFGQNGERIYVNAATGNLAIQDLDQMLLGQGVNSNIYRAYNSSGSLGGANGNWLAGGAKRVGGLDGRVNAQFSQVTLTGWDGSQVVYTYDVSRKLYVTTVGVGADVSTGAGVAQVTSTGARATLTFDAALNTWIWRSGDNTLIETYDGATGRLSTCRDRDGNTVFYTYNSAGALSQVKTQSGDSTYLDYDAAGKLAALRTVYRDTASQLVTATAVRYAYDSQGRLSRVTVDLSPEDNSVADGRVFTTTYTYDGTSNRIASIAQSDGSLIKFSYEWVFNWLEPFSGGDMRVSRIEQIAGQGEPARVTTLSYDTFSRRTTITDPLGQQQQLTYDNKGRLLELADMSSGSAIDRRQTFTYDVYGNVTAINGSDGRWVKFTYDAANNVVQQWGSEGVIYRTYGANNELLSEKVGQDFNTATSQFATTRYVYDKNGHRRFAISAEGRVTEFRYNAAGQAVSELHYSGSSFAASTSAPTEAQLETWVAALADKSAAARVDMAYDYRGNVALVTRYGKLRADGEGDADAGEITQVRYVYDAFGRLLQRFAGAPGSEQVEQFTYDGLGRLLTAVHFDGTVTQYQRVGDSNTVSVTFANGLTRVSTYNGAGELIAVDESSAAHALLSHVENRYDAKGRLRMTIDANGGTTHYLYDRYDRRTAEVGPDGTARTFEYDSAGFLAKTITYSQRLTAAQLGKLVQANGRPVDAASLAAAGISPSTGVADQVQWTYYRNGLLEYTVDAYGYVVRYQYDSSGRLLSRTAYGNSVSTVPRPDPSKVTANASTDRTTRYIYDLDGLLLAEIDADSYLVQHRYNSAGQRTETIRHAGAAGSAVTDLASLLKFSRGTGAPTILHTNLYDARGFLRAEIDGEGYVTSYQYDAFGNVSERVRGRKLTVEEVRSPQQVPLTIEASGTPGESVEAWIDGVKAGSVVLTQAGYASYSLTASNIVPISNHTIELRSAGGKPVEVRRATFGGLAFVAETKSIAAAGERYTLEAAQVALAQASTPGALERTVYVYDAMGRLQERSTYSVTGSATSRYTYDSQGNLIRETTGNRTSAWRYDEQGRLIGQLNGKGSEALAALGSEATQAQIDAVWQSWGVRYAYDANGNRISMTDANGNVTYYYYGKANRLTLVINALGEVTRYQTGARSSSESDRTITTVYGQRLSQQTLATLTGGQATDALWQAINAVSGGDNLTTLFEYDQLGQLTRRTDFASDVGYRYNAFGDVLRQTTQIAAGERLETSFDYDKRGNRISRTDFYDKGNNSTNLSQTKTDYDAFGRPITWVDANGGVRRQSYDRNGNVIVIADAESGQTKLTYDAFGNALTRTDRTGNTTQYAYDGAKRQVRVTTPEGISTVTTYDEFGQVVALTDGRGNTTTYRYDLDGKLVETKAPQGTTTQAFDHAGQLIETVDGRGTRTRYTYDAAGRVLTRVVDPTGLNLVTRYEYDAKGQVVRVTDPSGAVTETAYDVAGRTASVTVDAGEGGLKLVTQFVYDQTGNVVTVIEGRGTNAPRTTKKVYDGLGRLTESIADPDGLKLKTTYTYDRNGNVVAVTDPGGNVTRYVYDKEGRRTWSVDATGAVTRTMYDPEGRVMLQLAHAQPISLTGLPTPLGESDIEGRLTLMPERDQSTAYAYDKDGRLRYTVNALGYVTEQTCDASGNVTATRTYARALDVSQARTLAGIASALGAQGAKPTVAEYVTKTYDAANRLIETIVDPDGVKAGMKYTYDANGNLLTAARRTALGGVNSYAYDAAGRQTWAIDAEGAITRNVYDGAGRLVTRQAFANTLWFGYYEQLPANFGESEIASLVKAWPERDRTTSYVYDGASRLRYEVNALNYVTERVYDAAGNVVSTIAYAGAISVTGEPSAASVAAALKAQDATTHASDRVTRNVFDAANRLLFSVNAMGYVTQNRYDANGNLLERVAYRTPYGGEGTPTQADLQKWLASPNVPDAAGDRTTTWLYDSAGRQVYLIDAEGYVTEKRYDFAGRVLKTIRYAGQYEGARTATLAQLAARLPATLPADAAMMESRYDAAGGLTETVNAAGIVTRHTLDAAGRASETEVAYGTKEASVTRREFDAAGNMTRETRAYGTAAQTTTLYNYGWSGLLDFMVGPRGVEAMEQDTEWALAERRALGLVDAKGEVLRAAALTAEQKRTVWLKYGTFYSYDKLGRQNGVKVGAGGFNYIFRASYDAFGNAVTRSENGASAGTFFFDKLDRVILAVNDAGGATRTEYGASGQPVRITQYVQPIFNWSPGTQTLYYAISETPGKDAVTQLEYDRLDRLVKSTDAEGYFETYAYDALGNRTNYKNKLGGTFTYTYDRRGLKLSETLPVTSRGNSVVNRFEYDARGNLVATTEATGLAEQRITRYAYDALDRQISKTGVPVTVTQADGTTKTVTPVERFVYDARGNVIKQIDANGSTATSYYDAANRKTGQVSATGTLTLWAYDAAGNVVTQQVFAKPVESVEGSTPPAALVANLDQARETNQLRETRYKYNLLNQMIESRVMSVATGDFKPDAGADQKGEYIINGSRSVEGDASERYISSDLVTKYEYDGAGRVISKTDPRGFHTYSFYDRVGNKIFEAVETLQPNGKIEWYGTSWTRDANGNVTEEVRFATTYKDPITTSSMSYNYALRTNWPRSAEDRVTLYEWDRNGRLVGETHTTGVRYEEWGGKYYRDYVPGARVDANGKLTEGAGVAKTRYAYDGEGHLVRKTDALGNQHDFTYDALGRQTGQILPQFFDYLNRNVRASTSYEYDGLNNVVRETKGGDGQDQVTAYAYGEGGRLLSKTNALGVVTGFGYDAAGNTTLVGYLRGDVHGQQVQEKTTIVYDAASREVSRITRSHDVGSGAALASGALREQQYNAFGEIVARRTGGGGANGQWQEYADYNNAGWVVRTNFGDGISHLYMHDRNGNATLKVESMSSDLRGRTLETGQDLLDLLKEKDMMQTYTLYDSRNQVVRIQQPKTSAGAPRVSFAPVDIDIDGGVFAETQLKVGGWVQKSTTVVAPELPLHAGDVGIIGGDGVAKASVDWSTIAAGGQYILRVESISISLPDLSQTYGAYGIEVRVSSALTGTIFALNGPEQELIEVRVNESVTKSTGYALNNPTNFTVPTEFYVISLANDQSELSLSYTAEIFLTPLSGAGGASQLIGTINKTALLVGVLPTGRTDRWGSPIYAWGRADLGAPTADTSLALATNTLSVARGTLPDDAQGMLYYRRAGSNENFQLLPKSANSQPKSYMVDTSGLPDGDYDMIFIAVKPDGTLLRRDGLRTHISHSGSSSVETGKISYDQQTFWSSFTADATGNYVWTAPQTLNMYALRSSTGALADHVQVRVRRFGQGENDWVTRTLYRDGGTGAMSLAMSDFGAGDYEVEIDLLDANGNRFDQLRGDVYLRGGNQAPSFSFDYVSNAKSSVEFSAQPADTDYLIVSWEQDGETHYTKVPKEGDTFVWDTLKDGLIPDPWRARREGLSYTYPIKFTAYDAFGVPLSMGQGSITVSAGTGDTTQTLTGSSRPTIFEFSPTDDHGQPLTEADSLTLYYRPAPKTQKDYDAPFQTIVIKRNAAGRFLFDATELPTKTEYEYRYVAFDKDGKAIAERESYFLTGTRNNPVTNVDVIGMITETAKDMTIDRHQRYNAFGEVSAERDGRGNWTYLSYNVMGKLVLKREPKISVTLSDGTKTEVAPETRFYYDLLGNLVGMKDANGHLSTQQWNHGLEQPAVSKSWDALGYSKTFGYDAHGNLRAQTDELGRRTDYTYDAENRLIQIERPSIASGANAGRRATDRYEYDSAGNRIAHTGALGGRETTYYDNEGRIVRTVSAAGRAVQYTYEWASEIATLGTAQSGGWRKTTTNANGMSMVDELDLFGRVTKRTDLGGHVFSYEYNWAGQVTKQTGTSGQHVEYEYYSNGLVRSIKDYGTQTESFYEYDGDGNRTAEFFRSFGAKYLFAQSRVTYDAANRVTAIKDDAYQVYYEYDAVGNRRRMRAEYTDLVGYHKKTQDYWYEYDALNRFTVTMGVLQDGRIVKGAKGGEGVQLAYNGAGERVLASYASDERTERYEYDANGYLTNQSINGVVVRERKTDLLGRVTAYSAYTADRASRTEAVTREYDADGLQRSERDLLGGATTTYTRMADGTLSKVERKPDSSSGTSTTSTYEYEWWDGAKQKRVTSQGTNPNAPGWKPASSYFNYDVNGNLKSTYDDGGGQQGKARAFTYWTDLQGQVQRRDELVGVTVAADGTITGAMGDRKHNYYYLNGHRVGNVGNDGVEKVDYVQELAGKLGKGSESQFKVFTPISTADFDENYMAINGTYPGISPGTWTVRDGDTLRSIASTLWGDETLWYLLAEANGLKSTDELRAGQLLQVPNKVTNVHNTATTFKPYDPGQAIGNTQPTLPDPPPPPSKGGGCGGFIKIIAVVVAVVASVVSVGAGSLLGAALIGAAGSVASQGIMILGGEQKGFNWKQVGMSAVASATTAGMGAAASSASGFASAAAVGAASSAVTQGIGVATGLQNRFDWKSVAASGIAAGVGSQVGAQVGKAGMSAGWSAGTTKFVSGVSAGVAGGTAGTLARGGSLGRDVGVIAATAFASSTVGNMVVDSVQANSIGKTDRTQQAIENMNAQVLPAGLGGVNSGFVAPETAYSSNAALFGTYGGLVNNSQTPYSGAAALFGPSSGVAASQKDSHAIALADSGGNSEALLYAWDRAKQYGSQGWSATKQFAYDMAGATSMDAARANWSAGNYGTAIAKGAQSFAEAATTVFTFGNAATLKSGLNALVNGGKAVLASEALGGGSPIFSSGGLLGSRMWASSVGTGAISAGINAGAQYLLTGDINPVDVAVIFGTGTAGSFGGLRWNMGVNAFGGMIGTATNNYVYKKEDSIVGAGVTTGALSSFGYGIGKLGERAIASSIRPSLTSNDWAATGVWSGAGWNLLNPNRAPVVAGSFGGASSQEITNAIYLQMQSQFGSKK</sequence>
<dbReference type="Pfam" id="PF25023">
    <property type="entry name" value="TEN_YD-shell"/>
    <property type="match status" value="1"/>
</dbReference>
<dbReference type="NCBIfam" id="TIGR01643">
    <property type="entry name" value="YD_repeat_2x"/>
    <property type="match status" value="13"/>
</dbReference>
<dbReference type="RefSeq" id="WP_136894196.1">
    <property type="nucleotide sequence ID" value="NZ_SWJE01000005.1"/>
</dbReference>
<dbReference type="InterPro" id="IPR018392">
    <property type="entry name" value="LysM"/>
</dbReference>
<evidence type="ECO:0000259" key="3">
    <source>
        <dbReference type="PROSITE" id="PS51782"/>
    </source>
</evidence>
<dbReference type="InterPro" id="IPR050708">
    <property type="entry name" value="T6SS_VgrG/RHS"/>
</dbReference>
<accession>A0A4U1I7X4</accession>
<dbReference type="Pfam" id="PF01476">
    <property type="entry name" value="LysM"/>
    <property type="match status" value="1"/>
</dbReference>
<dbReference type="InterPro" id="IPR031325">
    <property type="entry name" value="RHS_repeat"/>
</dbReference>
<reference evidence="4 5" key="1">
    <citation type="submission" date="2019-04" db="EMBL/GenBank/DDBJ databases">
        <title>Trinickia sp. 7GSK02, isolated from subtropical forest soil.</title>
        <authorList>
            <person name="Gao Z.-H."/>
            <person name="Qiu L.-H."/>
        </authorList>
    </citation>
    <scope>NUCLEOTIDE SEQUENCE [LARGE SCALE GENOMIC DNA]</scope>
    <source>
        <strain evidence="4 5">7GSK02</strain>
    </source>
</reference>
<dbReference type="Pfam" id="PF05593">
    <property type="entry name" value="RHS_repeat"/>
    <property type="match status" value="13"/>
</dbReference>
<dbReference type="SUPFAM" id="SSF63829">
    <property type="entry name" value="Calcium-dependent phosphotriesterase"/>
    <property type="match status" value="1"/>
</dbReference>
<dbReference type="CDD" id="cd00118">
    <property type="entry name" value="LysM"/>
    <property type="match status" value="1"/>
</dbReference>
<dbReference type="SMART" id="SM00257">
    <property type="entry name" value="LysM"/>
    <property type="match status" value="1"/>
</dbReference>
<evidence type="ECO:0000313" key="5">
    <source>
        <dbReference type="Proteomes" id="UP000305539"/>
    </source>
</evidence>
<evidence type="ECO:0000313" key="4">
    <source>
        <dbReference type="EMBL" id="TKC89437.1"/>
    </source>
</evidence>
<comment type="caution">
    <text evidence="4">The sequence shown here is derived from an EMBL/GenBank/DDBJ whole genome shotgun (WGS) entry which is preliminary data.</text>
</comment>
<keyword evidence="1" id="KW-0677">Repeat</keyword>
<dbReference type="InterPro" id="IPR006530">
    <property type="entry name" value="YD"/>
</dbReference>
<dbReference type="InterPro" id="IPR056823">
    <property type="entry name" value="TEN-like_YD-shell"/>
</dbReference>
<gene>
    <name evidence="4" type="ORF">FAZ69_10895</name>
</gene>
<dbReference type="Gene3D" id="3.10.350.10">
    <property type="entry name" value="LysM domain"/>
    <property type="match status" value="1"/>
</dbReference>
<dbReference type="PANTHER" id="PTHR32305:SF15">
    <property type="entry name" value="PROTEIN RHSA-RELATED"/>
    <property type="match status" value="1"/>
</dbReference>
<dbReference type="EMBL" id="SWJE01000005">
    <property type="protein sequence ID" value="TKC89437.1"/>
    <property type="molecule type" value="Genomic_DNA"/>
</dbReference>
<feature type="region of interest" description="Disordered" evidence="2">
    <location>
        <begin position="4141"/>
        <end position="4160"/>
    </location>
</feature>
<dbReference type="SUPFAM" id="SSF69304">
    <property type="entry name" value="Tricorn protease N-terminal domain"/>
    <property type="match status" value="1"/>
</dbReference>
<dbReference type="PROSITE" id="PS51782">
    <property type="entry name" value="LYSM"/>
    <property type="match status" value="1"/>
</dbReference>
<name>A0A4U1I7X4_9BURK</name>
<dbReference type="OrthoDB" id="8553452at2"/>
<feature type="region of interest" description="Disordered" evidence="2">
    <location>
        <begin position="4384"/>
        <end position="4408"/>
    </location>
</feature>